<gene>
    <name evidence="1" type="ORF">BTW15_12445</name>
</gene>
<dbReference type="EMBL" id="MSDS01000012">
    <property type="protein sequence ID" value="OPE59921.1"/>
    <property type="molecule type" value="Genomic_DNA"/>
</dbReference>
<dbReference type="AlphaFoldDB" id="A0AB36KTD1"/>
<accession>A0AB36KTD1</accession>
<dbReference type="Proteomes" id="UP000189855">
    <property type="component" value="Unassembled WGS sequence"/>
</dbReference>
<comment type="caution">
    <text evidence="1">The sequence shown here is derived from an EMBL/GenBank/DDBJ whole genome shotgun (WGS) entry which is preliminary data.</text>
</comment>
<reference evidence="1 2" key="1">
    <citation type="journal article" date="2017" name="Mol. Ecol.">
        <title>Adaptation of the pathogen, Pseudomonas syringae, during experimental evolution on a native vs. alternative host plant.</title>
        <authorList>
            <person name="Meaden S."/>
            <person name="Koskella B."/>
        </authorList>
    </citation>
    <scope>NUCLEOTIDE SEQUENCE [LARGE SCALE GENOMIC DNA]</scope>
    <source>
        <strain evidence="1 2">PT23</strain>
    </source>
</reference>
<sequence>MAIGTSGRLVIEVDPDFKKDLYTILDTDGLTLKEWFLRAAREYINKRGDQNIPHDDTEHLGNQKK</sequence>
<name>A0AB36KTD1_PSEUB</name>
<organism evidence="1 2">
    <name type="scientific">Pseudomonas syringae pv. tomato</name>
    <dbReference type="NCBI Taxonomy" id="323"/>
    <lineage>
        <taxon>Bacteria</taxon>
        <taxon>Pseudomonadati</taxon>
        <taxon>Pseudomonadota</taxon>
        <taxon>Gammaproteobacteria</taxon>
        <taxon>Pseudomonadales</taxon>
        <taxon>Pseudomonadaceae</taxon>
        <taxon>Pseudomonas</taxon>
    </lineage>
</organism>
<protein>
    <submittedName>
        <fullName evidence="1">Uncharacterized protein</fullName>
    </submittedName>
</protein>
<evidence type="ECO:0000313" key="2">
    <source>
        <dbReference type="Proteomes" id="UP000189855"/>
    </source>
</evidence>
<proteinExistence type="predicted"/>
<evidence type="ECO:0000313" key="1">
    <source>
        <dbReference type="EMBL" id="OPE59921.1"/>
    </source>
</evidence>
<dbReference type="RefSeq" id="WP_054090351.1">
    <property type="nucleotide sequence ID" value="NZ_JAIFYV010000024.1"/>
</dbReference>